<gene>
    <name evidence="1" type="ORF">NPIL_674001</name>
</gene>
<comment type="caution">
    <text evidence="1">The sequence shown here is derived from an EMBL/GenBank/DDBJ whole genome shotgun (WGS) entry which is preliminary data.</text>
</comment>
<accession>A0A8X6QSR5</accession>
<keyword evidence="2" id="KW-1185">Reference proteome</keyword>
<dbReference type="AlphaFoldDB" id="A0A8X6QSR5"/>
<evidence type="ECO:0000313" key="2">
    <source>
        <dbReference type="Proteomes" id="UP000887013"/>
    </source>
</evidence>
<protein>
    <submittedName>
        <fullName evidence="1">Uncharacterized protein</fullName>
    </submittedName>
</protein>
<dbReference type="EMBL" id="BMAW01083618">
    <property type="protein sequence ID" value="GFU34884.1"/>
    <property type="molecule type" value="Genomic_DNA"/>
</dbReference>
<organism evidence="1 2">
    <name type="scientific">Nephila pilipes</name>
    <name type="common">Giant wood spider</name>
    <name type="synonym">Nephila maculata</name>
    <dbReference type="NCBI Taxonomy" id="299642"/>
    <lineage>
        <taxon>Eukaryota</taxon>
        <taxon>Metazoa</taxon>
        <taxon>Ecdysozoa</taxon>
        <taxon>Arthropoda</taxon>
        <taxon>Chelicerata</taxon>
        <taxon>Arachnida</taxon>
        <taxon>Araneae</taxon>
        <taxon>Araneomorphae</taxon>
        <taxon>Entelegynae</taxon>
        <taxon>Araneoidea</taxon>
        <taxon>Nephilidae</taxon>
        <taxon>Nephila</taxon>
    </lineage>
</organism>
<reference evidence="1" key="1">
    <citation type="submission" date="2020-08" db="EMBL/GenBank/DDBJ databases">
        <title>Multicomponent nature underlies the extraordinary mechanical properties of spider dragline silk.</title>
        <authorList>
            <person name="Kono N."/>
            <person name="Nakamura H."/>
            <person name="Mori M."/>
            <person name="Yoshida Y."/>
            <person name="Ohtoshi R."/>
            <person name="Malay A.D."/>
            <person name="Moran D.A.P."/>
            <person name="Tomita M."/>
            <person name="Numata K."/>
            <person name="Arakawa K."/>
        </authorList>
    </citation>
    <scope>NUCLEOTIDE SEQUENCE</scope>
</reference>
<name>A0A8X6QSR5_NEPPI</name>
<evidence type="ECO:0000313" key="1">
    <source>
        <dbReference type="EMBL" id="GFU34884.1"/>
    </source>
</evidence>
<sequence>MVYDKMKRHQNDLAHVGLSEAEKIIQIKVLFLTVGFGGWSPAHHLVGAPTAMRMNGSRLWTDMDVASSVDDPHSTEESIDSSS</sequence>
<dbReference type="Proteomes" id="UP000887013">
    <property type="component" value="Unassembled WGS sequence"/>
</dbReference>
<proteinExistence type="predicted"/>